<dbReference type="NCBIfam" id="TIGR01730">
    <property type="entry name" value="RND_mfp"/>
    <property type="match status" value="1"/>
</dbReference>
<evidence type="ECO:0000256" key="4">
    <source>
        <dbReference type="SAM" id="Coils"/>
    </source>
</evidence>
<dbReference type="eggNOG" id="COG0845">
    <property type="taxonomic scope" value="Bacteria"/>
</dbReference>
<dbReference type="GO" id="GO:0030313">
    <property type="term" value="C:cell envelope"/>
    <property type="evidence" value="ECO:0007669"/>
    <property type="project" value="UniProtKB-SubCell"/>
</dbReference>
<evidence type="ECO:0000256" key="5">
    <source>
        <dbReference type="SAM" id="Phobius"/>
    </source>
</evidence>
<dbReference type="GO" id="GO:0022857">
    <property type="term" value="F:transmembrane transporter activity"/>
    <property type="evidence" value="ECO:0007669"/>
    <property type="project" value="InterPro"/>
</dbReference>
<comment type="similarity">
    <text evidence="2">Belongs to the membrane fusion protein (MFP) (TC 8.A.1) family.</text>
</comment>
<name>K9WNS0_9CYAN</name>
<proteinExistence type="inferred from homology"/>
<accession>K9WNS0</accession>
<organism evidence="9 10">
    <name type="scientific">Allocoleopsis franciscana PCC 7113</name>
    <dbReference type="NCBI Taxonomy" id="1173027"/>
    <lineage>
        <taxon>Bacteria</taxon>
        <taxon>Bacillati</taxon>
        <taxon>Cyanobacteriota</taxon>
        <taxon>Cyanophyceae</taxon>
        <taxon>Coleofasciculales</taxon>
        <taxon>Coleofasciculaceae</taxon>
        <taxon>Allocoleopsis</taxon>
        <taxon>Allocoleopsis franciscana</taxon>
    </lineage>
</organism>
<dbReference type="PRINTS" id="PR01490">
    <property type="entry name" value="RTXTOXIND"/>
</dbReference>
<dbReference type="EMBL" id="CP003630">
    <property type="protein sequence ID" value="AFZ21167.1"/>
    <property type="molecule type" value="Genomic_DNA"/>
</dbReference>
<dbReference type="InterPro" id="IPR006143">
    <property type="entry name" value="RND_pump_MFP"/>
</dbReference>
<keyword evidence="10" id="KW-1185">Reference proteome</keyword>
<feature type="transmembrane region" description="Helical" evidence="5">
    <location>
        <begin position="15"/>
        <end position="35"/>
    </location>
</feature>
<comment type="subcellular location">
    <subcellularLocation>
        <location evidence="1">Cell envelope</location>
    </subcellularLocation>
</comment>
<feature type="domain" description="Multidrug resistance protein MdtA-like barrel-sandwich hybrid" evidence="6">
    <location>
        <begin position="72"/>
        <end position="310"/>
    </location>
</feature>
<dbReference type="SUPFAM" id="SSF111369">
    <property type="entry name" value="HlyD-like secretion proteins"/>
    <property type="match status" value="2"/>
</dbReference>
<dbReference type="PANTHER" id="PTHR32347:SF14">
    <property type="entry name" value="EFFLUX SYSTEM COMPONENT YKNX-RELATED"/>
    <property type="match status" value="1"/>
</dbReference>
<dbReference type="InterPro" id="IPR058627">
    <property type="entry name" value="MdtA-like_C"/>
</dbReference>
<evidence type="ECO:0000256" key="1">
    <source>
        <dbReference type="ARBA" id="ARBA00004196"/>
    </source>
</evidence>
<evidence type="ECO:0000256" key="2">
    <source>
        <dbReference type="ARBA" id="ARBA00009477"/>
    </source>
</evidence>
<evidence type="ECO:0000259" key="8">
    <source>
        <dbReference type="Pfam" id="PF25967"/>
    </source>
</evidence>
<dbReference type="PANTHER" id="PTHR32347">
    <property type="entry name" value="EFFLUX SYSTEM COMPONENT YKNX-RELATED"/>
    <property type="match status" value="1"/>
</dbReference>
<dbReference type="InterPro" id="IPR050465">
    <property type="entry name" value="UPF0194_transport"/>
</dbReference>
<dbReference type="Proteomes" id="UP000010471">
    <property type="component" value="Chromosome"/>
</dbReference>
<dbReference type="KEGG" id="mic:Mic7113_5533"/>
<dbReference type="Pfam" id="PF25967">
    <property type="entry name" value="RND-MFP_C"/>
    <property type="match status" value="1"/>
</dbReference>
<keyword evidence="5" id="KW-0472">Membrane</keyword>
<dbReference type="Gene3D" id="2.40.420.20">
    <property type="match status" value="1"/>
</dbReference>
<dbReference type="HOGENOM" id="CLU_018816_14_2_3"/>
<dbReference type="Gene3D" id="2.40.50.100">
    <property type="match status" value="2"/>
</dbReference>
<keyword evidence="5" id="KW-1133">Transmembrane helix</keyword>
<sequence length="481" mass="52065">MELPLIGKVKQPSPWIIGLVAAGIVGVGGATHLALEARKPKIDLNQLTVPVQAETLTLRITDITGTVVPIQNVNLSPKTSGRLAKLFVEQGDRIQEGQQIALMENADLQARLAQAQANLNKAQATLAEAQAGSRPEEINQAKARLLQAQARLEAARGGNPQEIEQVRSQIEAAQSRLALAKLRADRYRNLASQGAVSLDRRDEALTEERNAQANLQEAQRRLEQQQNTKKPEIDQLEAAVAESRFNLEQLQNGRRPQEIAQLKAAVDAAKAEVMSVQVQLQDTIIRAPFSGIVTQKYATEGAFVTPTTSASSTASATSTSIVALAKGLEILAKVPEVDVGKMKPGQSVEVVADAFPEKVFQGRVQRVAPEAVVEQNVTSFEVRVALLTGQDELRSGMNVKLTFLGEKVNNALVIPTVAIVTQEGKTGVLLPDAQNKPQFKPVTIGTSIQNQTQILEGLSPGQRVFIDLPEDFKQKKNQENK</sequence>
<dbReference type="AlphaFoldDB" id="K9WNS0"/>
<dbReference type="OrthoDB" id="505602at2"/>
<dbReference type="GO" id="GO:0016020">
    <property type="term" value="C:membrane"/>
    <property type="evidence" value="ECO:0007669"/>
    <property type="project" value="InterPro"/>
</dbReference>
<dbReference type="Gene3D" id="2.40.30.170">
    <property type="match status" value="1"/>
</dbReference>
<dbReference type="InterPro" id="IPR058625">
    <property type="entry name" value="MdtA-like_BSH"/>
</dbReference>
<dbReference type="Gene3D" id="1.10.287.470">
    <property type="entry name" value="Helix hairpin bin"/>
    <property type="match status" value="1"/>
</dbReference>
<protein>
    <submittedName>
        <fullName evidence="9">RND family efflux transporter, MFP subunit</fullName>
    </submittedName>
</protein>
<keyword evidence="5" id="KW-0812">Transmembrane</keyword>
<keyword evidence="3 4" id="KW-0175">Coiled coil</keyword>
<dbReference type="Pfam" id="PF25954">
    <property type="entry name" value="Beta-barrel_RND_2"/>
    <property type="match status" value="1"/>
</dbReference>
<dbReference type="STRING" id="1173027.Mic7113_5533"/>
<dbReference type="InterPro" id="IPR058792">
    <property type="entry name" value="Beta-barrel_RND_2"/>
</dbReference>
<feature type="coiled-coil region" evidence="4">
    <location>
        <begin position="98"/>
        <end position="279"/>
    </location>
</feature>
<evidence type="ECO:0000259" key="7">
    <source>
        <dbReference type="Pfam" id="PF25954"/>
    </source>
</evidence>
<feature type="domain" description="CusB-like beta-barrel" evidence="7">
    <location>
        <begin position="332"/>
        <end position="405"/>
    </location>
</feature>
<dbReference type="PATRIC" id="fig|1173027.3.peg.6127"/>
<evidence type="ECO:0000313" key="10">
    <source>
        <dbReference type="Proteomes" id="UP000010471"/>
    </source>
</evidence>
<evidence type="ECO:0000313" key="9">
    <source>
        <dbReference type="EMBL" id="AFZ21167.1"/>
    </source>
</evidence>
<reference evidence="9 10" key="1">
    <citation type="submission" date="2012-06" db="EMBL/GenBank/DDBJ databases">
        <title>Finished chromosome of genome of Microcoleus sp. PCC 7113.</title>
        <authorList>
            <consortium name="US DOE Joint Genome Institute"/>
            <person name="Gugger M."/>
            <person name="Coursin T."/>
            <person name="Rippka R."/>
            <person name="Tandeau De Marsac N."/>
            <person name="Huntemann M."/>
            <person name="Wei C.-L."/>
            <person name="Han J."/>
            <person name="Detter J.C."/>
            <person name="Han C."/>
            <person name="Tapia R."/>
            <person name="Chen A."/>
            <person name="Kyrpides N."/>
            <person name="Mavromatis K."/>
            <person name="Markowitz V."/>
            <person name="Szeto E."/>
            <person name="Ivanova N."/>
            <person name="Pagani I."/>
            <person name="Pati A."/>
            <person name="Goodwin L."/>
            <person name="Nordberg H.P."/>
            <person name="Cantor M.N."/>
            <person name="Hua S.X."/>
            <person name="Woyke T."/>
            <person name="Kerfeld C.A."/>
        </authorList>
    </citation>
    <scope>NUCLEOTIDE SEQUENCE [LARGE SCALE GENOMIC DNA]</scope>
    <source>
        <strain evidence="9 10">PCC 7113</strain>
    </source>
</reference>
<evidence type="ECO:0000259" key="6">
    <source>
        <dbReference type="Pfam" id="PF25917"/>
    </source>
</evidence>
<dbReference type="RefSeq" id="WP_015185300.1">
    <property type="nucleotide sequence ID" value="NC_019738.1"/>
</dbReference>
<gene>
    <name evidence="9" type="ORF">Mic7113_5533</name>
</gene>
<dbReference type="Pfam" id="PF25917">
    <property type="entry name" value="BSH_RND"/>
    <property type="match status" value="1"/>
</dbReference>
<feature type="domain" description="Multidrug resistance protein MdtA-like C-terminal permuted SH3" evidence="8">
    <location>
        <begin position="410"/>
        <end position="467"/>
    </location>
</feature>
<evidence type="ECO:0000256" key="3">
    <source>
        <dbReference type="ARBA" id="ARBA00023054"/>
    </source>
</evidence>